<sequence>MQFFSAIAIVAFLAAGASAQFGRGPMGGSTITKTVITSSNGGGRGPMMGGNMGGRGPIRPQVSPPRGGGSFGGSGMGGGRGSTTITKTVITRG</sequence>
<accession>A0AC35UE89</accession>
<evidence type="ECO:0000313" key="1">
    <source>
        <dbReference type="Proteomes" id="UP000095286"/>
    </source>
</evidence>
<evidence type="ECO:0000313" key="2">
    <source>
        <dbReference type="WBParaSite" id="RSKR_0001052800.1"/>
    </source>
</evidence>
<organism evidence="1 2">
    <name type="scientific">Rhabditophanes sp. KR3021</name>
    <dbReference type="NCBI Taxonomy" id="114890"/>
    <lineage>
        <taxon>Eukaryota</taxon>
        <taxon>Metazoa</taxon>
        <taxon>Ecdysozoa</taxon>
        <taxon>Nematoda</taxon>
        <taxon>Chromadorea</taxon>
        <taxon>Rhabditida</taxon>
        <taxon>Tylenchina</taxon>
        <taxon>Panagrolaimomorpha</taxon>
        <taxon>Strongyloidoidea</taxon>
        <taxon>Alloionematidae</taxon>
        <taxon>Rhabditophanes</taxon>
    </lineage>
</organism>
<name>A0AC35UE89_9BILA</name>
<dbReference type="WBParaSite" id="RSKR_0001052800.1">
    <property type="protein sequence ID" value="RSKR_0001052800.1"/>
    <property type="gene ID" value="RSKR_0001052800"/>
</dbReference>
<protein>
    <submittedName>
        <fullName evidence="2">Uncharacterized protein</fullName>
    </submittedName>
</protein>
<proteinExistence type="predicted"/>
<reference evidence="2" key="1">
    <citation type="submission" date="2016-11" db="UniProtKB">
        <authorList>
            <consortium name="WormBaseParasite"/>
        </authorList>
    </citation>
    <scope>IDENTIFICATION</scope>
    <source>
        <strain evidence="2">KR3021</strain>
    </source>
</reference>
<dbReference type="Proteomes" id="UP000095286">
    <property type="component" value="Unplaced"/>
</dbReference>